<feature type="chain" id="PRO_5031131904" evidence="2">
    <location>
        <begin position="22"/>
        <end position="147"/>
    </location>
</feature>
<keyword evidence="2" id="KW-0732">Signal</keyword>
<organism evidence="3 4">
    <name type="scientific">Nonomuraea jabiensis</name>
    <dbReference type="NCBI Taxonomy" id="882448"/>
    <lineage>
        <taxon>Bacteria</taxon>
        <taxon>Bacillati</taxon>
        <taxon>Actinomycetota</taxon>
        <taxon>Actinomycetes</taxon>
        <taxon>Streptosporangiales</taxon>
        <taxon>Streptosporangiaceae</taxon>
        <taxon>Nonomuraea</taxon>
    </lineage>
</organism>
<dbReference type="GO" id="GO:0004674">
    <property type="term" value="F:protein serine/threonine kinase activity"/>
    <property type="evidence" value="ECO:0007669"/>
    <property type="project" value="UniProtKB-EC"/>
</dbReference>
<feature type="compositionally biased region" description="Low complexity" evidence="1">
    <location>
        <begin position="54"/>
        <end position="69"/>
    </location>
</feature>
<evidence type="ECO:0000313" key="3">
    <source>
        <dbReference type="EMBL" id="MBB5778450.1"/>
    </source>
</evidence>
<evidence type="ECO:0000256" key="1">
    <source>
        <dbReference type="SAM" id="MobiDB-lite"/>
    </source>
</evidence>
<keyword evidence="4" id="KW-1185">Reference proteome</keyword>
<feature type="region of interest" description="Disordered" evidence="1">
    <location>
        <begin position="48"/>
        <end position="79"/>
    </location>
</feature>
<comment type="caution">
    <text evidence="3">The sequence shown here is derived from an EMBL/GenBank/DDBJ whole genome shotgun (WGS) entry which is preliminary data.</text>
</comment>
<dbReference type="EMBL" id="JACHMB010000001">
    <property type="protein sequence ID" value="MBB5778450.1"/>
    <property type="molecule type" value="Genomic_DNA"/>
</dbReference>
<dbReference type="RefSeq" id="WP_185071880.1">
    <property type="nucleotide sequence ID" value="NZ_JACHMB010000001.1"/>
</dbReference>
<sequence length="147" mass="14830">MKRLVLAWVATAVAATGAAVAVLALLGTGLTGDSGHVLSPAEVRAALNTATQRATGTPADDATPAPGTPSQTAQGKLLRTPGGTVIASCEGDLVTLRSWSPAQNYSVDHVEPGPARRAKVEFEPEEGVDVELEIACSDGLPVAGFGS</sequence>
<name>A0A7W9LC80_9ACTN</name>
<dbReference type="AlphaFoldDB" id="A0A7W9LC80"/>
<gene>
    <name evidence="3" type="ORF">HD596_005206</name>
</gene>
<keyword evidence="3" id="KW-0418">Kinase</keyword>
<protein>
    <submittedName>
        <fullName evidence="3">Serine/threonine-protein kinase</fullName>
        <ecNumber evidence="3">2.7.11.1</ecNumber>
    </submittedName>
</protein>
<evidence type="ECO:0000256" key="2">
    <source>
        <dbReference type="SAM" id="SignalP"/>
    </source>
</evidence>
<feature type="signal peptide" evidence="2">
    <location>
        <begin position="1"/>
        <end position="21"/>
    </location>
</feature>
<proteinExistence type="predicted"/>
<dbReference type="EC" id="2.7.11.1" evidence="3"/>
<dbReference type="Proteomes" id="UP000579153">
    <property type="component" value="Unassembled WGS sequence"/>
</dbReference>
<accession>A0A7W9LC80</accession>
<reference evidence="3 4" key="1">
    <citation type="submission" date="2020-08" db="EMBL/GenBank/DDBJ databases">
        <title>Sequencing the genomes of 1000 actinobacteria strains.</title>
        <authorList>
            <person name="Klenk H.-P."/>
        </authorList>
    </citation>
    <scope>NUCLEOTIDE SEQUENCE [LARGE SCALE GENOMIC DNA]</scope>
    <source>
        <strain evidence="3 4">DSM 45507</strain>
    </source>
</reference>
<evidence type="ECO:0000313" key="4">
    <source>
        <dbReference type="Proteomes" id="UP000579153"/>
    </source>
</evidence>
<keyword evidence="3" id="KW-0808">Transferase</keyword>